<dbReference type="RefSeq" id="WP_027470904.1">
    <property type="nucleotide sequence ID" value="NZ_BAMD01000049.1"/>
</dbReference>
<evidence type="ECO:0000259" key="3">
    <source>
        <dbReference type="PROSITE" id="PS51123"/>
    </source>
</evidence>
<dbReference type="Pfam" id="PF07676">
    <property type="entry name" value="PD40"/>
    <property type="match status" value="2"/>
</dbReference>
<dbReference type="SUPFAM" id="SSF48452">
    <property type="entry name" value="TPR-like"/>
    <property type="match status" value="1"/>
</dbReference>
<proteinExistence type="predicted"/>
<dbReference type="AlphaFoldDB" id="W7YQ93"/>
<dbReference type="InterPro" id="IPR011042">
    <property type="entry name" value="6-blade_b-propeller_TolB-like"/>
</dbReference>
<accession>W7YQ93</accession>
<comment type="caution">
    <text evidence="4">The sequence shown here is derived from an EMBL/GenBank/DDBJ whole genome shotgun (WGS) entry which is preliminary data.</text>
</comment>
<evidence type="ECO:0000313" key="5">
    <source>
        <dbReference type="Proteomes" id="UP000019402"/>
    </source>
</evidence>
<keyword evidence="1" id="KW-0472">Membrane</keyword>
<feature type="signal peptide" evidence="2">
    <location>
        <begin position="1"/>
        <end position="23"/>
    </location>
</feature>
<dbReference type="eggNOG" id="COG2885">
    <property type="taxonomic scope" value="Bacteria"/>
</dbReference>
<dbReference type="Proteomes" id="UP000019402">
    <property type="component" value="Unassembled WGS sequence"/>
</dbReference>
<keyword evidence="2" id="KW-0732">Signal</keyword>
<dbReference type="InterPro" id="IPR006665">
    <property type="entry name" value="OmpA-like"/>
</dbReference>
<dbReference type="CDD" id="cd07185">
    <property type="entry name" value="OmpA_C-like"/>
    <property type="match status" value="1"/>
</dbReference>
<name>W7YQ93_9BACT</name>
<dbReference type="OrthoDB" id="1488841at2"/>
<feature type="chain" id="PRO_5004907457" evidence="2">
    <location>
        <begin position="24"/>
        <end position="693"/>
    </location>
</feature>
<dbReference type="GO" id="GO:0016020">
    <property type="term" value="C:membrane"/>
    <property type="evidence" value="ECO:0007669"/>
    <property type="project" value="UniProtKB-UniRule"/>
</dbReference>
<dbReference type="Gene3D" id="3.30.1330.60">
    <property type="entry name" value="OmpA-like domain"/>
    <property type="match status" value="1"/>
</dbReference>
<dbReference type="STRING" id="869213.GCA_000517085_00968"/>
<dbReference type="SUPFAM" id="SSF103088">
    <property type="entry name" value="OmpA-like"/>
    <property type="match status" value="1"/>
</dbReference>
<dbReference type="InterPro" id="IPR011990">
    <property type="entry name" value="TPR-like_helical_dom_sf"/>
</dbReference>
<protein>
    <submittedName>
        <fullName evidence="4">Outer membrane protein-associatedprotein</fullName>
    </submittedName>
</protein>
<dbReference type="SUPFAM" id="SSF82171">
    <property type="entry name" value="DPP6 N-terminal domain-like"/>
    <property type="match status" value="1"/>
</dbReference>
<evidence type="ECO:0000256" key="2">
    <source>
        <dbReference type="SAM" id="SignalP"/>
    </source>
</evidence>
<organism evidence="4 5">
    <name type="scientific">Saccharicrinis fermentans DSM 9555 = JCM 21142</name>
    <dbReference type="NCBI Taxonomy" id="869213"/>
    <lineage>
        <taxon>Bacteria</taxon>
        <taxon>Pseudomonadati</taxon>
        <taxon>Bacteroidota</taxon>
        <taxon>Bacteroidia</taxon>
        <taxon>Marinilabiliales</taxon>
        <taxon>Marinilabiliaceae</taxon>
        <taxon>Saccharicrinis</taxon>
    </lineage>
</organism>
<keyword evidence="5" id="KW-1185">Reference proteome</keyword>
<dbReference type="InterPro" id="IPR036737">
    <property type="entry name" value="OmpA-like_sf"/>
</dbReference>
<gene>
    <name evidence="4" type="ORF">JCM21142_83278</name>
</gene>
<reference evidence="4 5" key="1">
    <citation type="journal article" date="2014" name="Genome Announc.">
        <title>Draft Genome Sequence of Cytophaga fermentans JCM 21142T, a Facultative Anaerobe Isolated from Marine Mud.</title>
        <authorList>
            <person name="Starns D."/>
            <person name="Oshima K."/>
            <person name="Suda W."/>
            <person name="Iino T."/>
            <person name="Yuki M."/>
            <person name="Inoue J."/>
            <person name="Kitamura K."/>
            <person name="Iida T."/>
            <person name="Darby A."/>
            <person name="Hattori M."/>
            <person name="Ohkuma M."/>
        </authorList>
    </citation>
    <scope>NUCLEOTIDE SEQUENCE [LARGE SCALE GENOMIC DNA]</scope>
    <source>
        <strain evidence="4 5">JCM 21142</strain>
    </source>
</reference>
<dbReference type="EMBL" id="BAMD01000049">
    <property type="protein sequence ID" value="GAF04569.1"/>
    <property type="molecule type" value="Genomic_DNA"/>
</dbReference>
<dbReference type="PROSITE" id="PS51123">
    <property type="entry name" value="OMPA_2"/>
    <property type="match status" value="1"/>
</dbReference>
<evidence type="ECO:0000313" key="4">
    <source>
        <dbReference type="EMBL" id="GAF04569.1"/>
    </source>
</evidence>
<feature type="domain" description="OmpA-like" evidence="3">
    <location>
        <begin position="571"/>
        <end position="692"/>
    </location>
</feature>
<sequence length="693" mass="77943">MKNVARYIIFSLVLLVGMQTLDAQGKNISKGDKLYKKGEYYLALMSYNKAKEEGENISKAVTTKIANCYFQLNDIDNAFVSFNEVEDELKGQDLLTYAKTLHKTVGGYEMALAVYERAKSEAVGVNVEEINDLIESCKWALEHNQVNQNVRVIPSAVYTGGQSFGTVYYKDGVVYSSAPQDNGSSKVDKTGKVFLDLYYSDLVNDEIQNGHLLSEKLQFQYHIGAISFTSDYSIMYFTLSVRVKNDTRLKIFEVKHDGDDWGKSVELPFNSDEYDCAMPAVSPDDKFLYFVSNKKGGEGGKDIYRVERLRGGKYGAMRNIGPAINTFGDEQFPSFSKDNEFYFSSDGHMGYGGLDIYKAEYKDGKWTNPQNLLQPFNSSKDDFSYTINPNNPNRGFLSSNRRGANDDIFYVEILGKETPKHEAPIVKEEVTEPQVGDVIDITALPEVKPEPEIKPEPQIEPEPEVKEAPVDLSIFPSALATKIKSTFNNEMAAGVKVEILDDVTGKKVASAVSDANGNFNILIPDEFKKEGQEFELVFSKEGEYNSKRMIVNIMEIKDINDKGISMTPVFNDNVLDDISGMILYYNGNELLEESKKTLDRLATYLQSNPQIVVKLNTHSDARGSKLDNLMKTQKMGEKVEGLLQAKGVDEDSTIPRGYGERYIVNRCKRGILCSEEEQQKNKRIEVVVWKVKK</sequence>
<evidence type="ECO:0000256" key="1">
    <source>
        <dbReference type="PROSITE-ProRule" id="PRU00473"/>
    </source>
</evidence>
<dbReference type="Gene3D" id="1.25.40.10">
    <property type="entry name" value="Tetratricopeptide repeat domain"/>
    <property type="match status" value="1"/>
</dbReference>
<dbReference type="Gene3D" id="2.120.10.30">
    <property type="entry name" value="TolB, C-terminal domain"/>
    <property type="match status" value="1"/>
</dbReference>
<dbReference type="InterPro" id="IPR011659">
    <property type="entry name" value="WD40"/>
</dbReference>